<gene>
    <name evidence="2" type="ORF">BAE44_0016300</name>
</gene>
<evidence type="ECO:0000256" key="1">
    <source>
        <dbReference type="SAM" id="MobiDB-lite"/>
    </source>
</evidence>
<feature type="region of interest" description="Disordered" evidence="1">
    <location>
        <begin position="66"/>
        <end position="101"/>
    </location>
</feature>
<feature type="region of interest" description="Disordered" evidence="1">
    <location>
        <begin position="126"/>
        <end position="168"/>
    </location>
</feature>
<organism evidence="2 3">
    <name type="scientific">Dichanthelium oligosanthes</name>
    <dbReference type="NCBI Taxonomy" id="888268"/>
    <lineage>
        <taxon>Eukaryota</taxon>
        <taxon>Viridiplantae</taxon>
        <taxon>Streptophyta</taxon>
        <taxon>Embryophyta</taxon>
        <taxon>Tracheophyta</taxon>
        <taxon>Spermatophyta</taxon>
        <taxon>Magnoliopsida</taxon>
        <taxon>Liliopsida</taxon>
        <taxon>Poales</taxon>
        <taxon>Poaceae</taxon>
        <taxon>PACMAD clade</taxon>
        <taxon>Panicoideae</taxon>
        <taxon>Panicodae</taxon>
        <taxon>Paniceae</taxon>
        <taxon>Dichantheliinae</taxon>
        <taxon>Dichanthelium</taxon>
    </lineage>
</organism>
<sequence length="208" mass="23212">LHVINRRINSMERNEELRANLSVSGRSVAAIVLPTHGKRLLCASTFSASPMHTTWGIRLIEMRRERRRSGRPSEMLETGSQRKLVPARAAEGDGRREARDEVPMLATFPDQRPVRLRGDYWIQSPDFGPPAAAAPGSQRRRRGLGVGDRDEAAAVERTSDGPASSEAHNWAGPSWISSFWVPMEMHIIGAHSEAHLRFELRSSTQNNC</sequence>
<dbReference type="AlphaFoldDB" id="A0A1E5VC55"/>
<feature type="compositionally biased region" description="Basic and acidic residues" evidence="1">
    <location>
        <begin position="90"/>
        <end position="101"/>
    </location>
</feature>
<dbReference type="Proteomes" id="UP000095767">
    <property type="component" value="Unassembled WGS sequence"/>
</dbReference>
<dbReference type="EMBL" id="LWDX02044664">
    <property type="protein sequence ID" value="OEL22681.1"/>
    <property type="molecule type" value="Genomic_DNA"/>
</dbReference>
<evidence type="ECO:0000313" key="2">
    <source>
        <dbReference type="EMBL" id="OEL22681.1"/>
    </source>
</evidence>
<evidence type="ECO:0000313" key="3">
    <source>
        <dbReference type="Proteomes" id="UP000095767"/>
    </source>
</evidence>
<feature type="compositionally biased region" description="Basic and acidic residues" evidence="1">
    <location>
        <begin position="147"/>
        <end position="159"/>
    </location>
</feature>
<keyword evidence="3" id="KW-1185">Reference proteome</keyword>
<reference evidence="2 3" key="1">
    <citation type="submission" date="2016-09" db="EMBL/GenBank/DDBJ databases">
        <title>The draft genome of Dichanthelium oligosanthes: A C3 panicoid grass species.</title>
        <authorList>
            <person name="Studer A.J."/>
            <person name="Schnable J.C."/>
            <person name="Brutnell T.P."/>
        </authorList>
    </citation>
    <scope>NUCLEOTIDE SEQUENCE [LARGE SCALE GENOMIC DNA]</scope>
    <source>
        <strain evidence="3">cv. Kellogg 1175</strain>
        <tissue evidence="2">Leaf</tissue>
    </source>
</reference>
<feature type="non-terminal residue" evidence="2">
    <location>
        <position position="1"/>
    </location>
</feature>
<accession>A0A1E5VC55</accession>
<protein>
    <submittedName>
        <fullName evidence="2">Uncharacterized protein</fullName>
    </submittedName>
</protein>
<comment type="caution">
    <text evidence="2">The sequence shown here is derived from an EMBL/GenBank/DDBJ whole genome shotgun (WGS) entry which is preliminary data.</text>
</comment>
<name>A0A1E5VC55_9POAL</name>
<proteinExistence type="predicted"/>